<name>A0A1E5Q9B5_9PROT</name>
<dbReference type="EMBL" id="MCGG01000017">
    <property type="protein sequence ID" value="OEJ68005.1"/>
    <property type="molecule type" value="Genomic_DNA"/>
</dbReference>
<dbReference type="InterPro" id="IPR053174">
    <property type="entry name" value="LpxI"/>
</dbReference>
<proteinExistence type="predicted"/>
<keyword evidence="4" id="KW-1185">Reference proteome</keyword>
<reference evidence="4" key="1">
    <citation type="submission" date="2016-07" db="EMBL/GenBank/DDBJ databases">
        <authorList>
            <person name="Florea S."/>
            <person name="Webb J.S."/>
            <person name="Jaromczyk J."/>
            <person name="Schardl C.L."/>
        </authorList>
    </citation>
    <scope>NUCLEOTIDE SEQUENCE [LARGE SCALE GENOMIC DNA]</scope>
    <source>
        <strain evidence="4">MV-1</strain>
    </source>
</reference>
<dbReference type="InterPro" id="IPR041255">
    <property type="entry name" value="LpxI_N"/>
</dbReference>
<protein>
    <recommendedName>
        <fullName evidence="5">UDP-2,3-diacylglucosamine pyrophosphatase</fullName>
    </recommendedName>
</protein>
<dbReference type="Gene3D" id="3.40.50.20">
    <property type="match status" value="1"/>
</dbReference>
<dbReference type="PANTHER" id="PTHR39962">
    <property type="entry name" value="BLL4848 PROTEIN"/>
    <property type="match status" value="1"/>
</dbReference>
<evidence type="ECO:0000259" key="2">
    <source>
        <dbReference type="Pfam" id="PF17930"/>
    </source>
</evidence>
<organism evidence="3 4">
    <name type="scientific">Magnetovibrio blakemorei</name>
    <dbReference type="NCBI Taxonomy" id="28181"/>
    <lineage>
        <taxon>Bacteria</taxon>
        <taxon>Pseudomonadati</taxon>
        <taxon>Pseudomonadota</taxon>
        <taxon>Alphaproteobacteria</taxon>
        <taxon>Rhodospirillales</taxon>
        <taxon>Magnetovibrionaceae</taxon>
        <taxon>Magnetovibrio</taxon>
    </lineage>
</organism>
<dbReference type="STRING" id="28181.BEN30_06960"/>
<sequence>MMLPDAPKLGILAGGGDLPRLLIQACQKNGREVFVIAFKDQCDAQTVAGVDHAWVRLGAAGKSIQALKDAQVIDLVMAGRIHRPSMTALMPDARAVRILAGGVMNKGDDGVLRTIVSALEREEGFHMVGAHEVLPELLSPEGVMGQVSPSENDQVDIDVAVHAALALGGADKGQAAVAKAGQVVALEDQDGTDAMLKRIAQANGFDQGGVLAKMTKPGQERRADLPTIGLGTVEYASAAGLKGIVVEAGGSIIVGREAVIKAADDKGLFLVGVKP</sequence>
<comment type="caution">
    <text evidence="3">The sequence shown here is derived from an EMBL/GenBank/DDBJ whole genome shotgun (WGS) entry which is preliminary data.</text>
</comment>
<evidence type="ECO:0008006" key="5">
    <source>
        <dbReference type="Google" id="ProtNLM"/>
    </source>
</evidence>
<dbReference type="InterPro" id="IPR043167">
    <property type="entry name" value="LpxI_C_sf"/>
</dbReference>
<feature type="domain" description="LpxI N-terminal" evidence="2">
    <location>
        <begin position="8"/>
        <end position="137"/>
    </location>
</feature>
<feature type="domain" description="LpxI C-terminal" evidence="1">
    <location>
        <begin position="140"/>
        <end position="271"/>
    </location>
</feature>
<dbReference type="PANTHER" id="PTHR39962:SF1">
    <property type="entry name" value="LPXI FAMILY PROTEIN"/>
    <property type="match status" value="1"/>
</dbReference>
<evidence type="ECO:0000259" key="1">
    <source>
        <dbReference type="Pfam" id="PF06230"/>
    </source>
</evidence>
<gene>
    <name evidence="3" type="ORF">BEN30_06960</name>
</gene>
<dbReference type="AlphaFoldDB" id="A0A1E5Q9B5"/>
<dbReference type="RefSeq" id="WP_069957333.1">
    <property type="nucleotide sequence ID" value="NZ_MCGG01000017.1"/>
</dbReference>
<dbReference type="InterPro" id="IPR010415">
    <property type="entry name" value="LpxI_C"/>
</dbReference>
<evidence type="ECO:0000313" key="4">
    <source>
        <dbReference type="Proteomes" id="UP000095347"/>
    </source>
</evidence>
<dbReference type="Proteomes" id="UP000095347">
    <property type="component" value="Unassembled WGS sequence"/>
</dbReference>
<dbReference type="Gene3D" id="3.40.140.80">
    <property type="match status" value="1"/>
</dbReference>
<accession>A0A1E5Q9B5</accession>
<evidence type="ECO:0000313" key="3">
    <source>
        <dbReference type="EMBL" id="OEJ68005.1"/>
    </source>
</evidence>
<dbReference type="Pfam" id="PF06230">
    <property type="entry name" value="LpxI_C"/>
    <property type="match status" value="1"/>
</dbReference>
<dbReference type="Pfam" id="PF17930">
    <property type="entry name" value="LpxI_N"/>
    <property type="match status" value="1"/>
</dbReference>